<dbReference type="InterPro" id="IPR036291">
    <property type="entry name" value="NAD(P)-bd_dom_sf"/>
</dbReference>
<dbReference type="GO" id="GO:0016616">
    <property type="term" value="F:oxidoreductase activity, acting on the CH-OH group of donors, NAD or NADP as acceptor"/>
    <property type="evidence" value="ECO:0007669"/>
    <property type="project" value="TreeGrafter"/>
</dbReference>
<protein>
    <submittedName>
        <fullName evidence="4">3-beta-hydroxycholanate 3-dehydrogenase (NAD(+)) 2</fullName>
    </submittedName>
</protein>
<dbReference type="InterPro" id="IPR020904">
    <property type="entry name" value="Sc_DH/Rdtase_CS"/>
</dbReference>
<dbReference type="Gene3D" id="3.40.50.720">
    <property type="entry name" value="NAD(P)-binding Rossmann-like Domain"/>
    <property type="match status" value="1"/>
</dbReference>
<dbReference type="GeneID" id="73327878"/>
<dbReference type="PANTHER" id="PTHR42760:SF127">
    <property type="entry name" value="3-KETOACYL-ACYL CARRIER PROTEIN REDUCTASE-RELATED"/>
    <property type="match status" value="1"/>
</dbReference>
<comment type="caution">
    <text evidence="4">The sequence shown here is derived from an EMBL/GenBank/DDBJ whole genome shotgun (WGS) entry which is preliminary data.</text>
</comment>
<evidence type="ECO:0000256" key="2">
    <source>
        <dbReference type="ARBA" id="ARBA00022857"/>
    </source>
</evidence>
<sequence length="267" mass="27681">MSSSQAQPVDLSKKTCLVTGGAGGLGRAIAAAFLAAGSNVVICDNNEERIQKAAAELGGAGRLTAVKTDITDQSQVQELFDKIAENFGTLDILVNNAAIMDRFDPVGDVELDLWDKVMAVNLTAPLLLSKLAVRSMLTKPETSGCIINIASGASKAGWLAGTAYTASKHGLIGLTKSTAAFYGPRGIRCNALMIGIIGGTHLNEAFRNGCHEEGRQKLGEIFSGVKPQPCKVDDVAGICLSLASGPGWNTVNGGLIAVDHGWTSVVG</sequence>
<evidence type="ECO:0000256" key="1">
    <source>
        <dbReference type="ARBA" id="ARBA00006484"/>
    </source>
</evidence>
<dbReference type="InterPro" id="IPR002347">
    <property type="entry name" value="SDR_fam"/>
</dbReference>
<dbReference type="PRINTS" id="PR00081">
    <property type="entry name" value="GDHRDH"/>
</dbReference>
<dbReference type="EMBL" id="BQXU01000017">
    <property type="protein sequence ID" value="GKT46895.1"/>
    <property type="molecule type" value="Genomic_DNA"/>
</dbReference>
<evidence type="ECO:0000313" key="5">
    <source>
        <dbReference type="Proteomes" id="UP001055115"/>
    </source>
</evidence>
<evidence type="ECO:0000256" key="3">
    <source>
        <dbReference type="RuleBase" id="RU000363"/>
    </source>
</evidence>
<dbReference type="Pfam" id="PF00106">
    <property type="entry name" value="adh_short"/>
    <property type="match status" value="1"/>
</dbReference>
<dbReference type="SUPFAM" id="SSF51735">
    <property type="entry name" value="NAD(P)-binding Rossmann-fold domains"/>
    <property type="match status" value="1"/>
</dbReference>
<dbReference type="AlphaFoldDB" id="A0AA37P1K5"/>
<dbReference type="CDD" id="cd05233">
    <property type="entry name" value="SDR_c"/>
    <property type="match status" value="1"/>
</dbReference>
<evidence type="ECO:0000313" key="4">
    <source>
        <dbReference type="EMBL" id="GKT46895.1"/>
    </source>
</evidence>
<dbReference type="Proteomes" id="UP001055115">
    <property type="component" value="Unassembled WGS sequence"/>
</dbReference>
<organism evidence="4 5">
    <name type="scientific">Colletotrichum spaethianum</name>
    <dbReference type="NCBI Taxonomy" id="700344"/>
    <lineage>
        <taxon>Eukaryota</taxon>
        <taxon>Fungi</taxon>
        <taxon>Dikarya</taxon>
        <taxon>Ascomycota</taxon>
        <taxon>Pezizomycotina</taxon>
        <taxon>Sordariomycetes</taxon>
        <taxon>Hypocreomycetidae</taxon>
        <taxon>Glomerellales</taxon>
        <taxon>Glomerellaceae</taxon>
        <taxon>Colletotrichum</taxon>
        <taxon>Colletotrichum spaethianum species complex</taxon>
    </lineage>
</organism>
<dbReference type="GO" id="GO:0006633">
    <property type="term" value="P:fatty acid biosynthetic process"/>
    <property type="evidence" value="ECO:0007669"/>
    <property type="project" value="TreeGrafter"/>
</dbReference>
<comment type="similarity">
    <text evidence="1 3">Belongs to the short-chain dehydrogenases/reductases (SDR) family.</text>
</comment>
<gene>
    <name evidence="4" type="ORF">ColSpa_07076</name>
</gene>
<dbReference type="RefSeq" id="XP_049129245.1">
    <property type="nucleotide sequence ID" value="XM_049273288.1"/>
</dbReference>
<keyword evidence="2" id="KW-0521">NADP</keyword>
<dbReference type="PRINTS" id="PR00080">
    <property type="entry name" value="SDRFAMILY"/>
</dbReference>
<accession>A0AA37P1K5</accession>
<dbReference type="GO" id="GO:0048038">
    <property type="term" value="F:quinone binding"/>
    <property type="evidence" value="ECO:0007669"/>
    <property type="project" value="TreeGrafter"/>
</dbReference>
<dbReference type="PANTHER" id="PTHR42760">
    <property type="entry name" value="SHORT-CHAIN DEHYDROGENASES/REDUCTASES FAMILY MEMBER"/>
    <property type="match status" value="1"/>
</dbReference>
<reference evidence="4 5" key="1">
    <citation type="submission" date="2022-03" db="EMBL/GenBank/DDBJ databases">
        <title>Genome data of Colletotrichum spp.</title>
        <authorList>
            <person name="Utami Y.D."/>
            <person name="Hiruma K."/>
        </authorList>
    </citation>
    <scope>NUCLEOTIDE SEQUENCE [LARGE SCALE GENOMIC DNA]</scope>
    <source>
        <strain evidence="4 5">MAFF 239500</strain>
    </source>
</reference>
<keyword evidence="5" id="KW-1185">Reference proteome</keyword>
<proteinExistence type="inferred from homology"/>
<name>A0AA37P1K5_9PEZI</name>
<dbReference type="FunFam" id="3.40.50.720:FF:000084">
    <property type="entry name" value="Short-chain dehydrogenase reductase"/>
    <property type="match status" value="1"/>
</dbReference>
<dbReference type="PROSITE" id="PS00061">
    <property type="entry name" value="ADH_SHORT"/>
    <property type="match status" value="1"/>
</dbReference>